<evidence type="ECO:0008006" key="2">
    <source>
        <dbReference type="Google" id="ProtNLM"/>
    </source>
</evidence>
<dbReference type="EMBL" id="CP157804">
    <property type="protein sequence ID" value="XBQ23809.1"/>
    <property type="molecule type" value="Genomic_DNA"/>
</dbReference>
<proteinExistence type="predicted"/>
<reference evidence="1" key="1">
    <citation type="submission" date="2024-05" db="EMBL/GenBank/DDBJ databases">
        <title>Draft Genome Sequences of Flagellimonas sp. MMG031 and Marinobacter sp. MMG032 Isolated from the dinoflagellate Symbiodinium pilosum.</title>
        <authorList>
            <person name="Shikuma N.J."/>
            <person name="Farrell M.V."/>
        </authorList>
    </citation>
    <scope>NUCLEOTIDE SEQUENCE</scope>
    <source>
        <strain evidence="1">MMG031</strain>
    </source>
</reference>
<name>A0AAU7MZL7_9FLAO</name>
<evidence type="ECO:0000313" key="1">
    <source>
        <dbReference type="EMBL" id="XBQ23809.1"/>
    </source>
</evidence>
<accession>A0AAU7MZL7</accession>
<organism evidence="1">
    <name type="scientific">Flagellimonas sp. MMG031</name>
    <dbReference type="NCBI Taxonomy" id="3158549"/>
    <lineage>
        <taxon>Bacteria</taxon>
        <taxon>Pseudomonadati</taxon>
        <taxon>Bacteroidota</taxon>
        <taxon>Flavobacteriia</taxon>
        <taxon>Flavobacteriales</taxon>
        <taxon>Flavobacteriaceae</taxon>
        <taxon>Flagellimonas</taxon>
    </lineage>
</organism>
<dbReference type="RefSeq" id="WP_349352260.1">
    <property type="nucleotide sequence ID" value="NZ_CP157804.1"/>
</dbReference>
<sequence>MKEISEGICSEYLDNVLSLGIVIRARNIIVFPILLILSVVALGQDAAKADSEAPPLLENIHLHLNKTAFFKGEHLWFKAYVKDQRQHLPSSTTTNLHVGIFSKEGKALQKKMLLVNNGISYGDFSIDSTFVEDSYTLMAWTNYMKNFESATPFLQQIKIVGKTKQMSQGKDDLTILVHPEGQQIIADAYNSVGFTVVDGHRRPIQTNDIYLLTESGKQIQSDIQTNELGQGRFGFFAEPNESYFLKIKGIKGLWTTHQLEIEPHQGIGISVDNTAKEVVVIRSKRSKPSLHVKDGTKFSMAIFNHTEGTYMHRYEIDPNNTPISIGRNQIPSGINTAVILDEDMSPVSQRMFFNKQSLDIKPHSVNISYCLTQNQDSLQIDLMLPEGNEQANLSISVLPVESRAYYPNNSISSSFWVQPYLQQQFLDGRYFFEGADRSRDYQMDTRLLMEGSQKFGELMGKELNENITYEFEESIAFSGKILDADLKSEKQVSIMSQTFGTVNFFDLSSNKNFGGRLPLFENDSVLVSVLDEKGKLRKPKAELKFDNHRLDTFDYSKWLAKRNQIEQEPALFKIGEDLDLTDRTISLDEVVVSEKIKENTKFQITTEIEARIIDKTALSQHNSFISYIQKLGFQIRPNVQEGGIGVYVFNAPGIAPVPVSIGGVPANPGDLISMPLSSIASIVYNKYVMPHQGPFIALSLRYDYDELYGREARFTSFAIPKGFNRPQAYFTPNYPDYSSFLYKRYGAIWWESQVKVSSEIPHSITVPLNEQQEVKIIIEGMSTQGLLYHTEQTCSPFVNVESSNE</sequence>
<protein>
    <recommendedName>
        <fullName evidence="2">Macroglobulin domain-containing protein</fullName>
    </recommendedName>
</protein>
<gene>
    <name evidence="1" type="ORF">ABNE31_02565</name>
</gene>
<dbReference type="AlphaFoldDB" id="A0AAU7MZL7"/>
<dbReference type="KEGG" id="fld:ABNE31_02565"/>